<comment type="caution">
    <text evidence="1">The sequence shown here is derived from an EMBL/GenBank/DDBJ whole genome shotgun (WGS) entry which is preliminary data.</text>
</comment>
<protein>
    <submittedName>
        <fullName evidence="1">Uncharacterized protein</fullName>
    </submittedName>
</protein>
<reference evidence="1 2" key="1">
    <citation type="submission" date="2018-11" db="EMBL/GenBank/DDBJ databases">
        <title>Genome assembly of Steccherinum ochraceum LE-BIN_3174, the white-rot fungus of the Steccherinaceae family (The Residual Polyporoid clade, Polyporales, Basidiomycota).</title>
        <authorList>
            <person name="Fedorova T.V."/>
            <person name="Glazunova O.A."/>
            <person name="Landesman E.O."/>
            <person name="Moiseenko K.V."/>
            <person name="Psurtseva N.V."/>
            <person name="Savinova O.S."/>
            <person name="Shakhova N.V."/>
            <person name="Tyazhelova T.V."/>
            <person name="Vasina D.V."/>
        </authorList>
    </citation>
    <scope>NUCLEOTIDE SEQUENCE [LARGE SCALE GENOMIC DNA]</scope>
    <source>
        <strain evidence="1 2">LE-BIN_3174</strain>
    </source>
</reference>
<evidence type="ECO:0000313" key="1">
    <source>
        <dbReference type="EMBL" id="TCD63406.1"/>
    </source>
</evidence>
<proteinExistence type="predicted"/>
<dbReference type="SUPFAM" id="SSF52047">
    <property type="entry name" value="RNI-like"/>
    <property type="match status" value="1"/>
</dbReference>
<dbReference type="AlphaFoldDB" id="A0A4R0R9M6"/>
<dbReference type="Gene3D" id="1.20.1280.50">
    <property type="match status" value="1"/>
</dbReference>
<dbReference type="OrthoDB" id="2749150at2759"/>
<dbReference type="EMBL" id="RWJN01000300">
    <property type="protein sequence ID" value="TCD63406.1"/>
    <property type="molecule type" value="Genomic_DNA"/>
</dbReference>
<keyword evidence="2" id="KW-1185">Reference proteome</keyword>
<accession>A0A4R0R9M6</accession>
<gene>
    <name evidence="1" type="ORF">EIP91_005588</name>
</gene>
<dbReference type="Proteomes" id="UP000292702">
    <property type="component" value="Unassembled WGS sequence"/>
</dbReference>
<sequence>MGSLSGATSMVVHSPITHDNAPLYPVNLLLPSRHSFHGSKLRSVRATLPPTMLNSLIRSTRLPSAPNLPKGSPKCEFVLAYEPSEQGKVPQRSLRVTAEIAGWDHDDVFVIARLLSAPGLNLVHFDTITLRLFTSTAPRYASDEDLPVDLGQLSVLCPTASLAVVVAKWTAMDKALSRFVTSSSSALSSKSTRIIAPVLPQLPFPIPGTNPTDACVVPILKILLPALSQRAVAEPCVDGNCCFHVRAKRLRNGDTAEERPPLFALSEALLDGPLPPTADATADTMASHVEAIAHYQDMISRHHARMRELREHSNRFTAINARLPFELLSTIFILLVRAETADIRDSSWPKAMRCADLYRWLKYTHVCRHWRQVMEAIPAVWSSIVVNLGRRRPGLEDFSTLLSRSGQLPLHVYVIADRGSRRGFHRLAAVLAESHRFIELSYSTDGDELCGVDLEHLRQQIARSTVPILRRLTIINSRIFDGLIDFTFPSLEELRCYNIPLNVYNSICAPLLTRLVLDTWAGKLTTDKILKIIARFPSIRYLELSNAWQGRPMYDSMPGPSFLNLPYLEDLVLTSENWNCKWGRLLHRLGLPETARISFTGNAEFKDIDEVASAFGQKMDLVGPTREPGSIGPFSALWMSTSESRMSHQLWTNDALEQRENFIPPQFSFHAEPAEESSSCFVEDVSYPRAAAVKVIFYDRSVEAQDLLGVAADLKLVETACVRNNDHLPGQLTVLEKDDHIVEGSSFSVFPALRTLLVFGYGDLSQPHAEYWNDMVKTLVKRKQSGQPISKLVLVHSDSTSNFPPEALASLKDVVDIVMECTDEESPRNYGNGRTISELILSQIKYSIDETWMTFVFEFGSSTSDVPLDGPFPPTADATAGTIARHIDAIAHHQDILTRHHTRIRELKEHSNGLSIVNSRLPFEVLSIIFTILVRAETMDPWNDLWPRRPSFSELSRWIKYTLSVADGGELLRPALGSGPTFLSICKAIGLAWRNSAPCSPDLVKSLSTFTL</sequence>
<name>A0A4R0R9M6_9APHY</name>
<organism evidence="1 2">
    <name type="scientific">Steccherinum ochraceum</name>
    <dbReference type="NCBI Taxonomy" id="92696"/>
    <lineage>
        <taxon>Eukaryota</taxon>
        <taxon>Fungi</taxon>
        <taxon>Dikarya</taxon>
        <taxon>Basidiomycota</taxon>
        <taxon>Agaricomycotina</taxon>
        <taxon>Agaricomycetes</taxon>
        <taxon>Polyporales</taxon>
        <taxon>Steccherinaceae</taxon>
        <taxon>Steccherinum</taxon>
    </lineage>
</organism>
<evidence type="ECO:0000313" key="2">
    <source>
        <dbReference type="Proteomes" id="UP000292702"/>
    </source>
</evidence>